<feature type="region of interest" description="Disordered" evidence="1">
    <location>
        <begin position="1"/>
        <end position="29"/>
    </location>
</feature>
<keyword evidence="3" id="KW-1185">Reference proteome</keyword>
<dbReference type="InterPro" id="IPR043128">
    <property type="entry name" value="Rev_trsase/Diguanyl_cyclase"/>
</dbReference>
<evidence type="ECO:0000256" key="1">
    <source>
        <dbReference type="SAM" id="MobiDB-lite"/>
    </source>
</evidence>
<evidence type="ECO:0000313" key="3">
    <source>
        <dbReference type="Proteomes" id="UP000268014"/>
    </source>
</evidence>
<evidence type="ECO:0000313" key="4">
    <source>
        <dbReference type="WBParaSite" id="HPLM_0002139001-mRNA-1"/>
    </source>
</evidence>
<dbReference type="PANTHER" id="PTHR37984:SF5">
    <property type="entry name" value="PROTEIN NYNRIN-LIKE"/>
    <property type="match status" value="1"/>
</dbReference>
<name>A0A0N4XAJ5_HAEPC</name>
<gene>
    <name evidence="2" type="ORF">HPLM_LOCUS21379</name>
</gene>
<dbReference type="SUPFAM" id="SSF56672">
    <property type="entry name" value="DNA/RNA polymerases"/>
    <property type="match status" value="1"/>
</dbReference>
<organism evidence="4">
    <name type="scientific">Haemonchus placei</name>
    <name type="common">Barber's pole worm</name>
    <dbReference type="NCBI Taxonomy" id="6290"/>
    <lineage>
        <taxon>Eukaryota</taxon>
        <taxon>Metazoa</taxon>
        <taxon>Ecdysozoa</taxon>
        <taxon>Nematoda</taxon>
        <taxon>Chromadorea</taxon>
        <taxon>Rhabditida</taxon>
        <taxon>Rhabditina</taxon>
        <taxon>Rhabditomorpha</taxon>
        <taxon>Strongyloidea</taxon>
        <taxon>Trichostrongylidae</taxon>
        <taxon>Haemonchus</taxon>
    </lineage>
</organism>
<dbReference type="Proteomes" id="UP000268014">
    <property type="component" value="Unassembled WGS sequence"/>
</dbReference>
<dbReference type="InterPro" id="IPR043502">
    <property type="entry name" value="DNA/RNA_pol_sf"/>
</dbReference>
<reference evidence="4" key="1">
    <citation type="submission" date="2017-02" db="UniProtKB">
        <authorList>
            <consortium name="WormBaseParasite"/>
        </authorList>
    </citation>
    <scope>IDENTIFICATION</scope>
</reference>
<dbReference type="EMBL" id="UZAF01023334">
    <property type="protein sequence ID" value="VDO89568.1"/>
    <property type="molecule type" value="Genomic_DNA"/>
</dbReference>
<protein>
    <submittedName>
        <fullName evidence="4">Reverse transcriptase domain-containing protein</fullName>
    </submittedName>
</protein>
<dbReference type="OMA" id="FLTINSH"/>
<dbReference type="WBParaSite" id="HPLM_0002139001-mRNA-1">
    <property type="protein sequence ID" value="HPLM_0002139001-mRNA-1"/>
    <property type="gene ID" value="HPLM_0002139001"/>
</dbReference>
<evidence type="ECO:0000313" key="2">
    <source>
        <dbReference type="EMBL" id="VDO89568.1"/>
    </source>
</evidence>
<dbReference type="AlphaFoldDB" id="A0A0N4XAJ5"/>
<dbReference type="PANTHER" id="PTHR37984">
    <property type="entry name" value="PROTEIN CBG26694"/>
    <property type="match status" value="1"/>
</dbReference>
<accession>A0A0N4XAJ5</accession>
<proteinExistence type="predicted"/>
<dbReference type="STRING" id="6290.A0A0N4XAJ5"/>
<dbReference type="Gene3D" id="3.30.70.270">
    <property type="match status" value="1"/>
</dbReference>
<reference evidence="2 3" key="2">
    <citation type="submission" date="2018-11" db="EMBL/GenBank/DDBJ databases">
        <authorList>
            <consortium name="Pathogen Informatics"/>
        </authorList>
    </citation>
    <scope>NUCLEOTIDE SEQUENCE [LARGE SCALE GENOMIC DNA]</scope>
    <source>
        <strain evidence="2 3">MHpl1</strain>
    </source>
</reference>
<sequence>MRNRQPAWRAQTNERKRKPSKGPARKEFKCREGLGKYTTSRAELKFRNEAVVPKFFRARPVPIALRPKVEAKMEEMVRNGTIKRVEHSKWAGVPLVVVPKPGGKIRICGDYKVTVNPQLDINQYPLPKPDDLFHMLHGGKKFSKVDLSDAYMQVELEESSRDYHQHA</sequence>
<dbReference type="Gene3D" id="3.10.10.10">
    <property type="entry name" value="HIV Type 1 Reverse Transcriptase, subunit A, domain 1"/>
    <property type="match status" value="1"/>
</dbReference>
<dbReference type="OrthoDB" id="5829234at2759"/>
<dbReference type="InterPro" id="IPR050951">
    <property type="entry name" value="Retrovirus_Pol_polyprotein"/>
</dbReference>